<proteinExistence type="predicted"/>
<organism evidence="1 2">
    <name type="scientific">Armillaria solidipes</name>
    <dbReference type="NCBI Taxonomy" id="1076256"/>
    <lineage>
        <taxon>Eukaryota</taxon>
        <taxon>Fungi</taxon>
        <taxon>Dikarya</taxon>
        <taxon>Basidiomycota</taxon>
        <taxon>Agaricomycotina</taxon>
        <taxon>Agaricomycetes</taxon>
        <taxon>Agaricomycetidae</taxon>
        <taxon>Agaricales</taxon>
        <taxon>Marasmiineae</taxon>
        <taxon>Physalacriaceae</taxon>
        <taxon>Armillaria</taxon>
    </lineage>
</organism>
<keyword evidence="2" id="KW-1185">Reference proteome</keyword>
<dbReference type="AlphaFoldDB" id="A0A2H3CE11"/>
<name>A0A2H3CE11_9AGAR</name>
<dbReference type="Proteomes" id="UP000218334">
    <property type="component" value="Unassembled WGS sequence"/>
</dbReference>
<dbReference type="EMBL" id="KZ293418">
    <property type="protein sequence ID" value="PBK75027.1"/>
    <property type="molecule type" value="Genomic_DNA"/>
</dbReference>
<evidence type="ECO:0000313" key="1">
    <source>
        <dbReference type="EMBL" id="PBK75027.1"/>
    </source>
</evidence>
<accession>A0A2H3CE11</accession>
<reference evidence="2" key="1">
    <citation type="journal article" date="2017" name="Nat. Ecol. Evol.">
        <title>Genome expansion and lineage-specific genetic innovations in the forest pathogenic fungi Armillaria.</title>
        <authorList>
            <person name="Sipos G."/>
            <person name="Prasanna A.N."/>
            <person name="Walter M.C."/>
            <person name="O'Connor E."/>
            <person name="Balint B."/>
            <person name="Krizsan K."/>
            <person name="Kiss B."/>
            <person name="Hess J."/>
            <person name="Varga T."/>
            <person name="Slot J."/>
            <person name="Riley R."/>
            <person name="Boka B."/>
            <person name="Rigling D."/>
            <person name="Barry K."/>
            <person name="Lee J."/>
            <person name="Mihaltcheva S."/>
            <person name="LaButti K."/>
            <person name="Lipzen A."/>
            <person name="Waldron R."/>
            <person name="Moloney N.M."/>
            <person name="Sperisen C."/>
            <person name="Kredics L."/>
            <person name="Vagvoelgyi C."/>
            <person name="Patrignani A."/>
            <person name="Fitzpatrick D."/>
            <person name="Nagy I."/>
            <person name="Doyle S."/>
            <person name="Anderson J.B."/>
            <person name="Grigoriev I.V."/>
            <person name="Gueldener U."/>
            <person name="Muensterkoetter M."/>
            <person name="Nagy L.G."/>
        </authorList>
    </citation>
    <scope>NUCLEOTIDE SEQUENCE [LARGE SCALE GENOMIC DNA]</scope>
    <source>
        <strain evidence="2">28-4</strain>
    </source>
</reference>
<sequence length="77" mass="8659">MPIIRSEFGAVLLEGAHASPRIGVDHQIHSGERGQCENKEAGHQTPSPRLRYIPGRAVKARRKNIHSKRQIDVEQNQ</sequence>
<evidence type="ECO:0000313" key="2">
    <source>
        <dbReference type="Proteomes" id="UP000218334"/>
    </source>
</evidence>
<gene>
    <name evidence="1" type="ORF">ARMSODRAFT_951094</name>
</gene>
<protein>
    <submittedName>
        <fullName evidence="1">Uncharacterized protein</fullName>
    </submittedName>
</protein>